<proteinExistence type="predicted"/>
<dbReference type="EMBL" id="KI968715">
    <property type="protein sequence ID" value="EUN29072.1"/>
    <property type="molecule type" value="Genomic_DNA"/>
</dbReference>
<dbReference type="HOGENOM" id="CLU_2903872_0_0_1"/>
<protein>
    <submittedName>
        <fullName evidence="1">Uncharacterized protein</fullName>
    </submittedName>
</protein>
<keyword evidence="2" id="KW-1185">Reference proteome</keyword>
<accession>W7EYJ4</accession>
<dbReference type="RefSeq" id="XP_014558687.1">
    <property type="nucleotide sequence ID" value="XM_014703201.1"/>
</dbReference>
<dbReference type="Proteomes" id="UP000054337">
    <property type="component" value="Unassembled WGS sequence"/>
</dbReference>
<name>W7EYJ4_BIPV3</name>
<evidence type="ECO:0000313" key="1">
    <source>
        <dbReference type="EMBL" id="EUN29072.1"/>
    </source>
</evidence>
<gene>
    <name evidence="1" type="ORF">COCVIDRAFT_93927</name>
</gene>
<dbReference type="GeneID" id="26259788"/>
<reference evidence="1 2" key="1">
    <citation type="journal article" date="2013" name="PLoS Genet.">
        <title>Comparative genome structure, secondary metabolite, and effector coding capacity across Cochliobolus pathogens.</title>
        <authorList>
            <person name="Condon B.J."/>
            <person name="Leng Y."/>
            <person name="Wu D."/>
            <person name="Bushley K.E."/>
            <person name="Ohm R.A."/>
            <person name="Otillar R."/>
            <person name="Martin J."/>
            <person name="Schackwitz W."/>
            <person name="Grimwood J."/>
            <person name="MohdZainudin N."/>
            <person name="Xue C."/>
            <person name="Wang R."/>
            <person name="Manning V.A."/>
            <person name="Dhillon B."/>
            <person name="Tu Z.J."/>
            <person name="Steffenson B.J."/>
            <person name="Salamov A."/>
            <person name="Sun H."/>
            <person name="Lowry S."/>
            <person name="LaButti K."/>
            <person name="Han J."/>
            <person name="Copeland A."/>
            <person name="Lindquist E."/>
            <person name="Barry K."/>
            <person name="Schmutz J."/>
            <person name="Baker S.E."/>
            <person name="Ciuffetti L.M."/>
            <person name="Grigoriev I.V."/>
            <person name="Zhong S."/>
            <person name="Turgeon B.G."/>
        </authorList>
    </citation>
    <scope>NUCLEOTIDE SEQUENCE [LARGE SCALE GENOMIC DNA]</scope>
    <source>
        <strain evidence="1 2">FI3</strain>
    </source>
</reference>
<sequence length="62" mass="6891">MIPHNSIDGTGVSKYRLRHQIKQRIWPIQPIGIFGYISIDLHHFIGPVPQSSSSLEPLISGG</sequence>
<organism evidence="1 2">
    <name type="scientific">Bipolaris victoriae (strain FI3)</name>
    <name type="common">Victoria blight of oats agent</name>
    <name type="synonym">Cochliobolus victoriae</name>
    <dbReference type="NCBI Taxonomy" id="930091"/>
    <lineage>
        <taxon>Eukaryota</taxon>
        <taxon>Fungi</taxon>
        <taxon>Dikarya</taxon>
        <taxon>Ascomycota</taxon>
        <taxon>Pezizomycotina</taxon>
        <taxon>Dothideomycetes</taxon>
        <taxon>Pleosporomycetidae</taxon>
        <taxon>Pleosporales</taxon>
        <taxon>Pleosporineae</taxon>
        <taxon>Pleosporaceae</taxon>
        <taxon>Bipolaris</taxon>
    </lineage>
</organism>
<dbReference type="AlphaFoldDB" id="W7EYJ4"/>
<evidence type="ECO:0000313" key="2">
    <source>
        <dbReference type="Proteomes" id="UP000054337"/>
    </source>
</evidence>